<feature type="domain" description="Carrier" evidence="6">
    <location>
        <begin position="3085"/>
        <end position="3160"/>
    </location>
</feature>
<dbReference type="SUPFAM" id="SSF47336">
    <property type="entry name" value="ACP-like"/>
    <property type="match status" value="3"/>
</dbReference>
<dbReference type="InterPro" id="IPR009081">
    <property type="entry name" value="PP-bd_ACP"/>
</dbReference>
<dbReference type="PATRIC" id="fig|909613.9.peg.6486"/>
<dbReference type="PANTHER" id="PTHR45527:SF1">
    <property type="entry name" value="FATTY ACID SYNTHASE"/>
    <property type="match status" value="1"/>
</dbReference>
<comment type="cofactor">
    <cofactor evidence="1">
        <name>pantetheine 4'-phosphate</name>
        <dbReference type="ChEBI" id="CHEBI:47942"/>
    </cofactor>
</comment>
<dbReference type="GO" id="GO:0072330">
    <property type="term" value="P:monocarboxylic acid biosynthetic process"/>
    <property type="evidence" value="ECO:0007669"/>
    <property type="project" value="UniProtKB-ARBA"/>
</dbReference>
<feature type="domain" description="Carrier" evidence="6">
    <location>
        <begin position="959"/>
        <end position="1034"/>
    </location>
</feature>
<dbReference type="Pfam" id="PF00550">
    <property type="entry name" value="PP-binding"/>
    <property type="match status" value="3"/>
</dbReference>
<dbReference type="eggNOG" id="COG1020">
    <property type="taxonomic scope" value="Bacteria"/>
</dbReference>
<dbReference type="InterPro" id="IPR001031">
    <property type="entry name" value="Thioesterase"/>
</dbReference>
<feature type="domain" description="Carrier" evidence="6">
    <location>
        <begin position="2016"/>
        <end position="2091"/>
    </location>
</feature>
<dbReference type="InterPro" id="IPR045851">
    <property type="entry name" value="AMP-bd_C_sf"/>
</dbReference>
<feature type="region of interest" description="Disordered" evidence="5">
    <location>
        <begin position="2309"/>
        <end position="2329"/>
    </location>
</feature>
<dbReference type="SUPFAM" id="SSF53474">
    <property type="entry name" value="alpha/beta-Hydrolases"/>
    <property type="match status" value="1"/>
</dbReference>
<keyword evidence="8" id="KW-1185">Reference proteome</keyword>
<evidence type="ECO:0000256" key="5">
    <source>
        <dbReference type="SAM" id="MobiDB-lite"/>
    </source>
</evidence>
<dbReference type="EC" id="2.7.7.-" evidence="7"/>
<dbReference type="GO" id="GO:0031177">
    <property type="term" value="F:phosphopantetheine binding"/>
    <property type="evidence" value="ECO:0007669"/>
    <property type="project" value="InterPro"/>
</dbReference>
<name>W7IW48_9PSEU</name>
<dbReference type="NCBIfam" id="NF003417">
    <property type="entry name" value="PRK04813.1"/>
    <property type="match status" value="3"/>
</dbReference>
<dbReference type="CDD" id="cd19540">
    <property type="entry name" value="LCL_NRPS-like"/>
    <property type="match status" value="2"/>
</dbReference>
<evidence type="ECO:0000313" key="7">
    <source>
        <dbReference type="EMBL" id="EWC58229.1"/>
    </source>
</evidence>
<dbReference type="SMART" id="SM00824">
    <property type="entry name" value="PKS_TE"/>
    <property type="match status" value="1"/>
</dbReference>
<sequence length="3437" mass="368447">MVAEQRDVLNLSKAQRGIWFAQRLDADNPVFTVSQYLHLRGALDVVALEEAVRRVLGASEALRLRFVEHDGEPMQFISESGHWELPVVDLAEESDPEEAARSWMRRDLATPTDVFGDRLFHAALIRLAPDEFFLYQRVHHLLLDGYGAVLVLRRIAEDYSALQRGEPVADTGFGSLVDVIAEDGEYATSERRGNDAEYWRTRFADLPEPTQLTDSAAGLATWSLHRSAAVGPGEAERLRALARSLRTDWSPVVIAVAAAYLHRSTGARDVVLGLPVTARRTAAQRATPAMLSNVVPLRLRITPATTTTELVAQTSRQVRDALKHQRHRAEDLRRDLALPRSRRLHGPTVNILPFAPEIEFGSHAASLHNLSVGPVDDLSIVVQGISAEHGLRVDVTANPLRYSEEELAGHHERLVRLLRAATAHPTAPIGELELLGEPERRLVLQRWNATTVETPKTTVPEAFARQAAATPERVAVSDGRTTLTFAELDRRVDELARVLAARGAGPGRVVAVALPRSVDSVVALLAVGRAGAAYLPLDVSHPVDRLAFLLADAEPHLVIAHSSTRDLLPEVDVVLDEVDLAAVPHVDPTPAGPGDLAYVIYTSGSTGLPKGVAVEHSALANLLASHTNRLFPAGRAAAGRAVLRVAHLSGMAFDAAWDPVLWLVAGHELHVVPDAVRRDPEACTRHLRDGRIDVIETTPSYLRQLLAAGLLAEPRRHPAVVALGGEAVDPELWRELTDGDRVLGVNLYGPTESTVDAVMTAMPGHGSPVIGRPVDNVRAHVLDHALMPVAPGVRGELYLAGAGLARGYHNRPALTATRFVADPFGGPGQRLYRTGDLARWTGEGVLEFLGRADDQVKIRGHRVEPGEVQAVLAAHPDVDDAAVLADGTGESARLVAYAVSSVEPAELRAHLRHRLPEHMVPQVVLTLAELPLTVNGKLDRTRLPDPAAAGGVEGPGRRGPATWLQARLCAIFAESLGRTGVGPDDDFFELGGHSLVATRVAGRIRAELAADIAIRDLFEAPTPALLAERVEAGGNADRPRLVAAPRREREPLSAAQQRLWFLNRLDPGAAGYTMPAVLRLTGALDQAALRAALADVVTRHESLRTIFAESDGLPYQRVLNPGHTGITLAVEDVAPAGITERLTAEAGRGFDLSAEAPLRATLLRVSDSEALLVLVLHHIAGDGWSFGPLARDLASAYRLRADGVDTGLPPLAVQYADYARWQREVLGAEGDADSRAARQLAFWGTALRDLPTELSLPVDRPRPPRPTGEGAAVAVEVPAAAHAALSRLAAESGTSLFMALHALFGATLSKFGAGADIPIGTPVAGRTDPALEDLVGFFVNTLVLRTDLSGDPSFTELLRRVRETDLAAFEHQDLPFERVVEELAPQRAPGRNPLFQVMLTLQNNPAPRIELGDLRVEAGPAARTSTAKFDLSLTLTERYDPTGAPGGITGELEYSTAMFDRTTASRLARGVVTLLGNVLARPDEPLRTADVLTDDELREVITQGTGTSREVNAETLPEVFGQRARLHPDRTAVVAADGTLTFAELDRLADRLAREIAARGAGRGQVVAVVLERSLGTVVALLGVLRAGAVYLPVDLEYPDDRIAHLIGDAAPALVLTTSETANRCGTGVPVVLLDDLPPDSGAGQLPAPPRPADLAYLLYTSGSTGRPKGVAVEHRSLANLLASHREQVFAPATAAAGRDVLRVAHTAGVSFDASWDPILWLADGHELHLLADAVRRDPEALLDHLAEHRVDVVETTPSYVRHLLPMGLLAEGGHRPRVIALGGEAVDPALWQELSGVPDVLAFNFYGPTESTVDSVIARLGDHDRPAVGTAIANVGAHVLDPGLRPVPPGVTGELYLTGAGLARGYHGRPGLTAERFVACPFDDGARMYRTGDLVRRTPSGVLEFVGRVDDQVKIRGFRVEPGEVQAALAGAERVDAAAVLVHRGPGGIDRLVAYVTGADPDPAAVREHAARLLPDYMVPQVVVVVPELPLTVNGKLDRARLPEPDLTAAPEGRAPGTRVEAELCALFAQVLGLPGVGVDDDFFDLGGHSLLVTRLTSRVRAVLGAEVAIRTVFEAPTPAALATRITPDGSTRARLTRRERPDRVPLSHAQRRMWFLNSFEGTGAGYHIPMALRLRGELDHDALRAALADLTARHEVLRTVFPVEDGVPHQLVLPAEQAGVPLPVLDADPARLRAVLAEHAARPFALDAELPLRAALVRVGPGEHVLQVVTHHIASDGWSTAPMARDLATAYTARLRGEAPEQPELPVQYADYSLWQQELLGDEGAEDSTAHRQLGFWREALSALPDELSLPHDHPRPRESTYTGGTVPLTVPADLHARVAEFAAEHGASLFMVLHAGLATLLSRLGAGEDVAIGTAVAGRTDERLEELVGFFVNTLVLRTDLSGAPGFAELLRRVRAGDLAAFDHQDVPFERVVEELAPPRTLNRHPLFQVMLTVQNAARPDLALPGLAVTTAGDDDVAAVKFDLSFSVAEHHGPDGAPAGLSGTVEYSADLFEPGTAHRLARWLPRLLESALADPTRPVADLELLSGAELETVLQTWNDTGRELPAETVAAEFERWAGGPGRDRTAVVAAGRARTAGQLDAHANRLARLLRLRGVGAGDIVAVAVPRSVETAAALLAVLKAGAAYLPVDLAYPAERIGLMLADAAPALVLTTEAVASRLPGVRTLVLDDSRVVAELDATPPARLAEAELRRPIDGGQPAYVIYTSGSTGRPKGVVVEHRSLANLLRHHREHVFEPAAHRLGGRGLRVALTAAVAFDASWDPFLWMVAGHELHIVDDDTRRDAGALAEHLRTRAIDVVETTPSYLRQLITTGLLSGDGHRPCVLALGGEQVDEALWAQLRATEGVTAYNFYGPTESTVDSVIADIDDTEKPAIGKPVRNTRAYVLDTRLRPVPPGVAGELYLSGAGVARGYLNRTGLTAERFVADPFGDSGDRMYRTGDLVRWRSDATLQFLRRGDDQVKVRGFRVEPAEVVAALEDDPSVAEAAVVLRETGADDTALVAYVVAGETEPRADALRSALAAKLPDHMVPSAFVVLDRMPLTPNGKLDQRALPVPGPQTRSAHRGPRSPREDLLCKLFAETLGLPRVGIDDSFFDLGGHSLLANALMSRIRTALGVDLPIRRLFEAPTVAGLAERLDAGGTGSDLDVLLPLRTTGDRPPLFCVHPASGLSWTYSGLLRHLEPDQPLYGLQSRKLAQPGYAPASIEEVAADYVEHIRSVQPHGPYHLLGWSFGGNLVHEVAAQFEAAGERVGLLTVLDAFPQAPRDGLEAASEADMFAALLRSQGFPVEPGRSLDRAAVLEHFREIGSPMGSLTEDALGGMIGAFVSQAVLMPGFVPHVVEADVLFFAATENREPDGPEVADWLPYLTGHVEVHDVDAAHVELTQPHALGVIGPILSRRLAHVQDHAQQTRTGAGDRG</sequence>
<evidence type="ECO:0000256" key="2">
    <source>
        <dbReference type="ARBA" id="ARBA00006432"/>
    </source>
</evidence>
<feature type="compositionally biased region" description="Basic and acidic residues" evidence="5">
    <location>
        <begin position="2311"/>
        <end position="2321"/>
    </location>
</feature>
<dbReference type="Gene3D" id="3.30.300.30">
    <property type="match status" value="3"/>
</dbReference>
<feature type="region of interest" description="Disordered" evidence="5">
    <location>
        <begin position="3066"/>
        <end position="3088"/>
    </location>
</feature>
<dbReference type="Proteomes" id="UP000019277">
    <property type="component" value="Unassembled WGS sequence"/>
</dbReference>
<dbReference type="InterPro" id="IPR020802">
    <property type="entry name" value="TesA-like"/>
</dbReference>
<dbReference type="InterPro" id="IPR029058">
    <property type="entry name" value="AB_hydrolase_fold"/>
</dbReference>
<dbReference type="CDD" id="cd05930">
    <property type="entry name" value="A_NRPS"/>
    <property type="match status" value="3"/>
</dbReference>
<evidence type="ECO:0000256" key="3">
    <source>
        <dbReference type="ARBA" id="ARBA00022450"/>
    </source>
</evidence>
<dbReference type="InterPro" id="IPR023213">
    <property type="entry name" value="CAT-like_dom_sf"/>
</dbReference>
<dbReference type="InterPro" id="IPR025110">
    <property type="entry name" value="AMP-bd_C"/>
</dbReference>
<dbReference type="FunFam" id="3.40.50.980:FF:000001">
    <property type="entry name" value="Non-ribosomal peptide synthetase"/>
    <property type="match status" value="3"/>
</dbReference>
<dbReference type="PROSITE" id="PS50075">
    <property type="entry name" value="CARRIER"/>
    <property type="match status" value="3"/>
</dbReference>
<comment type="caution">
    <text evidence="7">The sequence shown here is derived from an EMBL/GenBank/DDBJ whole genome shotgun (WGS) entry which is preliminary data.</text>
</comment>
<comment type="similarity">
    <text evidence="2">Belongs to the ATP-dependent AMP-binding enzyme family.</text>
</comment>
<evidence type="ECO:0000256" key="1">
    <source>
        <dbReference type="ARBA" id="ARBA00001957"/>
    </source>
</evidence>
<dbReference type="InterPro" id="IPR036736">
    <property type="entry name" value="ACP-like_sf"/>
</dbReference>
<dbReference type="SUPFAM" id="SSF52777">
    <property type="entry name" value="CoA-dependent acyltransferases"/>
    <property type="match status" value="6"/>
</dbReference>
<evidence type="ECO:0000313" key="8">
    <source>
        <dbReference type="Proteomes" id="UP000019277"/>
    </source>
</evidence>
<protein>
    <submittedName>
        <fullName evidence="7">Siderophore biosynthesis non-ribosomal peptide synthetase module</fullName>
        <ecNumber evidence="7">2.7.7.-</ecNumber>
    </submittedName>
</protein>
<dbReference type="Gene3D" id="1.10.1200.10">
    <property type="entry name" value="ACP-like"/>
    <property type="match status" value="2"/>
</dbReference>
<dbReference type="SMART" id="SM00823">
    <property type="entry name" value="PKS_PP"/>
    <property type="match status" value="3"/>
</dbReference>
<proteinExistence type="inferred from homology"/>
<dbReference type="Gene3D" id="3.40.50.1820">
    <property type="entry name" value="alpha/beta hydrolase"/>
    <property type="match status" value="1"/>
</dbReference>
<keyword evidence="7" id="KW-0548">Nucleotidyltransferase</keyword>
<dbReference type="GO" id="GO:0043041">
    <property type="term" value="P:amino acid activation for nonribosomal peptide biosynthetic process"/>
    <property type="evidence" value="ECO:0007669"/>
    <property type="project" value="TreeGrafter"/>
</dbReference>
<dbReference type="FunFam" id="1.10.1200.10:FF:000016">
    <property type="entry name" value="Non-ribosomal peptide synthase"/>
    <property type="match status" value="2"/>
</dbReference>
<keyword evidence="3" id="KW-0596">Phosphopantetheine</keyword>
<dbReference type="Pfam" id="PF00975">
    <property type="entry name" value="Thioesterase"/>
    <property type="match status" value="1"/>
</dbReference>
<dbReference type="GO" id="GO:0008610">
    <property type="term" value="P:lipid biosynthetic process"/>
    <property type="evidence" value="ECO:0007669"/>
    <property type="project" value="UniProtKB-ARBA"/>
</dbReference>
<dbReference type="Gene3D" id="3.40.50.980">
    <property type="match status" value="6"/>
</dbReference>
<dbReference type="InterPro" id="IPR020845">
    <property type="entry name" value="AMP-binding_CS"/>
</dbReference>
<organism evidence="7 8">
    <name type="scientific">Actinokineospora spheciospongiae</name>
    <dbReference type="NCBI Taxonomy" id="909613"/>
    <lineage>
        <taxon>Bacteria</taxon>
        <taxon>Bacillati</taxon>
        <taxon>Actinomycetota</taxon>
        <taxon>Actinomycetes</taxon>
        <taxon>Pseudonocardiales</taxon>
        <taxon>Pseudonocardiaceae</taxon>
        <taxon>Actinokineospora</taxon>
    </lineage>
</organism>
<dbReference type="STRING" id="909613.UO65_6490"/>
<dbReference type="FunFam" id="3.30.300.30:FF:000010">
    <property type="entry name" value="Enterobactin synthetase component F"/>
    <property type="match status" value="1"/>
</dbReference>
<dbReference type="Gene3D" id="2.30.38.10">
    <property type="entry name" value="Luciferase, Domain 3"/>
    <property type="match status" value="3"/>
</dbReference>
<evidence type="ECO:0000256" key="4">
    <source>
        <dbReference type="ARBA" id="ARBA00022553"/>
    </source>
</evidence>
<dbReference type="PROSITE" id="PS00455">
    <property type="entry name" value="AMP_BINDING"/>
    <property type="match status" value="3"/>
</dbReference>
<dbReference type="InterPro" id="IPR010071">
    <property type="entry name" value="AA_adenyl_dom"/>
</dbReference>
<dbReference type="GO" id="GO:0044550">
    <property type="term" value="P:secondary metabolite biosynthetic process"/>
    <property type="evidence" value="ECO:0007669"/>
    <property type="project" value="TreeGrafter"/>
</dbReference>
<gene>
    <name evidence="7" type="ORF">UO65_6490</name>
</gene>
<accession>W7IW48</accession>
<dbReference type="Pfam" id="PF00668">
    <property type="entry name" value="Condensation"/>
    <property type="match status" value="3"/>
</dbReference>
<dbReference type="FunFam" id="2.30.38.10:FF:000001">
    <property type="entry name" value="Non-ribosomal peptide synthetase PvdI"/>
    <property type="match status" value="2"/>
</dbReference>
<dbReference type="PANTHER" id="PTHR45527">
    <property type="entry name" value="NONRIBOSOMAL PEPTIDE SYNTHETASE"/>
    <property type="match status" value="1"/>
</dbReference>
<keyword evidence="4" id="KW-0597">Phosphoprotein</keyword>
<dbReference type="Gene3D" id="3.30.559.30">
    <property type="entry name" value="Nonribosomal peptide synthetase, condensation domain"/>
    <property type="match status" value="3"/>
</dbReference>
<dbReference type="Pfam" id="PF13193">
    <property type="entry name" value="AMP-binding_C"/>
    <property type="match status" value="3"/>
</dbReference>
<dbReference type="GO" id="GO:0016779">
    <property type="term" value="F:nucleotidyltransferase activity"/>
    <property type="evidence" value="ECO:0007669"/>
    <property type="project" value="UniProtKB-KW"/>
</dbReference>
<keyword evidence="7" id="KW-0808">Transferase</keyword>
<dbReference type="InterPro" id="IPR020806">
    <property type="entry name" value="PKS_PP-bd"/>
</dbReference>
<dbReference type="Pfam" id="PF00501">
    <property type="entry name" value="AMP-binding"/>
    <property type="match status" value="3"/>
</dbReference>
<dbReference type="NCBIfam" id="TIGR01733">
    <property type="entry name" value="AA-adenyl-dom"/>
    <property type="match status" value="3"/>
</dbReference>
<dbReference type="InterPro" id="IPR006162">
    <property type="entry name" value="Ppantetheine_attach_site"/>
</dbReference>
<dbReference type="PROSITE" id="PS00012">
    <property type="entry name" value="PHOSPHOPANTETHEINE"/>
    <property type="match status" value="2"/>
</dbReference>
<dbReference type="InterPro" id="IPR000873">
    <property type="entry name" value="AMP-dep_synth/lig_dom"/>
</dbReference>
<dbReference type="InterPro" id="IPR001242">
    <property type="entry name" value="Condensation_dom"/>
</dbReference>
<dbReference type="EMBL" id="AYXG01000246">
    <property type="protein sequence ID" value="EWC58229.1"/>
    <property type="molecule type" value="Genomic_DNA"/>
</dbReference>
<dbReference type="RefSeq" id="WP_052022087.1">
    <property type="nucleotide sequence ID" value="NZ_AYXG01000246.1"/>
</dbReference>
<reference evidence="7 8" key="1">
    <citation type="journal article" date="2014" name="Genome Announc.">
        <title>Draft Genome Sequence of the Antitrypanosomally Active Sponge-Associated Bacterium Actinokineospora sp. Strain EG49.</title>
        <authorList>
            <person name="Harjes J."/>
            <person name="Ryu T."/>
            <person name="Abdelmohsen U.R."/>
            <person name="Moitinho-Silva L."/>
            <person name="Horn H."/>
            <person name="Ravasi T."/>
            <person name="Hentschel U."/>
        </authorList>
    </citation>
    <scope>NUCLEOTIDE SEQUENCE [LARGE SCALE GENOMIC DNA]</scope>
    <source>
        <strain evidence="7 8">EG49</strain>
    </source>
</reference>
<evidence type="ECO:0000259" key="6">
    <source>
        <dbReference type="PROSITE" id="PS50075"/>
    </source>
</evidence>
<dbReference type="FunFam" id="1.10.1200.10:FF:000005">
    <property type="entry name" value="Nonribosomal peptide synthetase 1"/>
    <property type="match status" value="1"/>
</dbReference>
<dbReference type="Gene3D" id="3.30.559.10">
    <property type="entry name" value="Chloramphenicol acetyltransferase-like domain"/>
    <property type="match status" value="3"/>
</dbReference>
<dbReference type="SUPFAM" id="SSF56801">
    <property type="entry name" value="Acetyl-CoA synthetase-like"/>
    <property type="match status" value="3"/>
</dbReference>
<dbReference type="GO" id="GO:0005829">
    <property type="term" value="C:cytosol"/>
    <property type="evidence" value="ECO:0007669"/>
    <property type="project" value="TreeGrafter"/>
</dbReference>